<reference evidence="2 3" key="1">
    <citation type="submission" date="2020-08" db="EMBL/GenBank/DDBJ databases">
        <title>Genome public.</title>
        <authorList>
            <person name="Liu C."/>
            <person name="Sun Q."/>
        </authorList>
    </citation>
    <scope>NUCLEOTIDE SEQUENCE [LARGE SCALE GENOMIC DNA]</scope>
    <source>
        <strain evidence="2 3">NSJ-71</strain>
    </source>
</reference>
<evidence type="ECO:0000259" key="1">
    <source>
        <dbReference type="Pfam" id="PF07561"/>
    </source>
</evidence>
<evidence type="ECO:0000313" key="2">
    <source>
        <dbReference type="EMBL" id="MBC5728790.1"/>
    </source>
</evidence>
<evidence type="ECO:0000313" key="3">
    <source>
        <dbReference type="Proteomes" id="UP000636755"/>
    </source>
</evidence>
<dbReference type="InterPro" id="IPR011437">
    <property type="entry name" value="DUF1540"/>
</dbReference>
<comment type="caution">
    <text evidence="2">The sequence shown here is derived from an EMBL/GenBank/DDBJ whole genome shotgun (WGS) entry which is preliminary data.</text>
</comment>
<dbReference type="EMBL" id="JACOPS010000004">
    <property type="protein sequence ID" value="MBC5728790.1"/>
    <property type="molecule type" value="Genomic_DNA"/>
</dbReference>
<organism evidence="2 3">
    <name type="scientific">Ruminococcus intestinalis</name>
    <dbReference type="NCBI Taxonomy" id="2763066"/>
    <lineage>
        <taxon>Bacteria</taxon>
        <taxon>Bacillati</taxon>
        <taxon>Bacillota</taxon>
        <taxon>Clostridia</taxon>
        <taxon>Eubacteriales</taxon>
        <taxon>Oscillospiraceae</taxon>
        <taxon>Ruminococcus</taxon>
    </lineage>
</organism>
<sequence>MNNSYVNRSIKCTVNNCSHNNETEHYCSLETIKVGTHESNPTVCQCTDCQSFELKQGCGCK</sequence>
<protein>
    <submittedName>
        <fullName evidence="2">DUF1540 domain-containing protein</fullName>
    </submittedName>
</protein>
<proteinExistence type="predicted"/>
<keyword evidence="3" id="KW-1185">Reference proteome</keyword>
<gene>
    <name evidence="2" type="ORF">H8R91_09730</name>
</gene>
<accession>A0ABR7HMR6</accession>
<dbReference type="Pfam" id="PF07561">
    <property type="entry name" value="DUF1540"/>
    <property type="match status" value="1"/>
</dbReference>
<name>A0ABR7HMR6_9FIRM</name>
<feature type="domain" description="DUF1540" evidence="1">
    <location>
        <begin position="10"/>
        <end position="52"/>
    </location>
</feature>
<dbReference type="Proteomes" id="UP000636755">
    <property type="component" value="Unassembled WGS sequence"/>
</dbReference>